<reference evidence="1" key="1">
    <citation type="submission" date="2021-05" db="EMBL/GenBank/DDBJ databases">
        <authorList>
            <person name="Alioto T."/>
            <person name="Alioto T."/>
            <person name="Gomez Garrido J."/>
        </authorList>
    </citation>
    <scope>NUCLEOTIDE SEQUENCE</scope>
</reference>
<evidence type="ECO:0000313" key="1">
    <source>
        <dbReference type="EMBL" id="CAG6619326.1"/>
    </source>
</evidence>
<proteinExistence type="predicted"/>
<sequence>MNETHVVVAVVGRSHHCDHILLTVGDSRCWEQEDIQVDWEDILQRLVVLVEGIHLREQVGMPLVALDSRYLEGIRQEVAEIQFVEDTPPVVGDNRAEPVEGDSQTGVDSLVGVDSQVGEGNLVVEGNQGLLPDYTGDNRDDSC</sequence>
<name>A0A8D8PZ04_9HEMI</name>
<dbReference type="EMBL" id="HBUF01045179">
    <property type="protein sequence ID" value="CAG6619326.1"/>
    <property type="molecule type" value="Transcribed_RNA"/>
</dbReference>
<accession>A0A8D8PZ04</accession>
<organism evidence="1">
    <name type="scientific">Cacopsylla melanoneura</name>
    <dbReference type="NCBI Taxonomy" id="428564"/>
    <lineage>
        <taxon>Eukaryota</taxon>
        <taxon>Metazoa</taxon>
        <taxon>Ecdysozoa</taxon>
        <taxon>Arthropoda</taxon>
        <taxon>Hexapoda</taxon>
        <taxon>Insecta</taxon>
        <taxon>Pterygota</taxon>
        <taxon>Neoptera</taxon>
        <taxon>Paraneoptera</taxon>
        <taxon>Hemiptera</taxon>
        <taxon>Sternorrhyncha</taxon>
        <taxon>Psylloidea</taxon>
        <taxon>Psyllidae</taxon>
        <taxon>Psyllinae</taxon>
        <taxon>Cacopsylla</taxon>
    </lineage>
</organism>
<protein>
    <submittedName>
        <fullName evidence="1">Uncharacterized protein</fullName>
    </submittedName>
</protein>
<dbReference type="AlphaFoldDB" id="A0A8D8PZ04"/>